<dbReference type="AlphaFoldDB" id="A0A2U3Q8J1"/>
<reference evidence="1 2" key="1">
    <citation type="submission" date="2018-03" db="EMBL/GenBank/DDBJ databases">
        <authorList>
            <person name="Gully D."/>
        </authorList>
    </citation>
    <scope>NUCLEOTIDE SEQUENCE [LARGE SCALE GENOMIC DNA]</scope>
    <source>
        <strain evidence="1">ORS3257</strain>
    </source>
</reference>
<dbReference type="KEGG" id="bvz:BRAD3257_6865"/>
<organism evidence="1 2">
    <name type="scientific">Bradyrhizobium vignae</name>
    <dbReference type="NCBI Taxonomy" id="1549949"/>
    <lineage>
        <taxon>Bacteria</taxon>
        <taxon>Pseudomonadati</taxon>
        <taxon>Pseudomonadota</taxon>
        <taxon>Alphaproteobacteria</taxon>
        <taxon>Hyphomicrobiales</taxon>
        <taxon>Nitrobacteraceae</taxon>
        <taxon>Bradyrhizobium</taxon>
    </lineage>
</organism>
<dbReference type="Proteomes" id="UP000246085">
    <property type="component" value="Chromosome BRAD3257"/>
</dbReference>
<sequence length="256" mass="28314">MGMWNSDRVAQTALLRSFLLLCGSLGALWSSSAIPSFWLMKPAHELSAHIAADDRFKTGAITEMLVWLKAVERPALLQPEFSQAEALITLRAVEETMQRNSLERIDRGMDSAEDKIKAALLANPNDSFLWLMLYSVTTTRTGFDLRNASFLEHSYVMGPNEGWVALRRNPLALAVFAILPGPVQGTVISEFANTVDSDFIAEAELTLTSVGWPHRERLLAGLAGIDLAPKQALRKRLSNDGIKVSIPGIQVEERPW</sequence>
<name>A0A2U3Q8J1_9BRAD</name>
<evidence type="ECO:0000313" key="2">
    <source>
        <dbReference type="Proteomes" id="UP000246085"/>
    </source>
</evidence>
<protein>
    <submittedName>
        <fullName evidence="1">Uncharacterized protein</fullName>
    </submittedName>
</protein>
<dbReference type="EMBL" id="LS398110">
    <property type="protein sequence ID" value="SPP97734.1"/>
    <property type="molecule type" value="Genomic_DNA"/>
</dbReference>
<gene>
    <name evidence="1" type="ORF">BRAD3257_6865</name>
</gene>
<evidence type="ECO:0000313" key="1">
    <source>
        <dbReference type="EMBL" id="SPP97734.1"/>
    </source>
</evidence>
<proteinExistence type="predicted"/>
<accession>A0A2U3Q8J1</accession>